<dbReference type="Proteomes" id="UP000253529">
    <property type="component" value="Unassembled WGS sequence"/>
</dbReference>
<dbReference type="EMBL" id="QNRK01000007">
    <property type="protein sequence ID" value="RBP15737.1"/>
    <property type="molecule type" value="Genomic_DNA"/>
</dbReference>
<sequence length="165" mass="17599">MPEAPSKTQILLARAAVALIVGLAVAGLVWYGVSTDVLVRIWRSLAARPGGPMTFRFVLQPTMAAIAAFSDGVADARLDRTPYLSAVLSGAERRGALLWEGALSTSRILILGVVMDIVYQVAVLGQFFPAEAAIVAVLLAFAPYALLRGPIGRIARRWVAPRACR</sequence>
<dbReference type="AlphaFoldDB" id="A0A366FM99"/>
<accession>A0A366FM99</accession>
<feature type="transmembrane region" description="Helical" evidence="1">
    <location>
        <begin position="127"/>
        <end position="147"/>
    </location>
</feature>
<dbReference type="RefSeq" id="WP_245427438.1">
    <property type="nucleotide sequence ID" value="NZ_QNRK01000007.1"/>
</dbReference>
<evidence type="ECO:0000256" key="1">
    <source>
        <dbReference type="SAM" id="Phobius"/>
    </source>
</evidence>
<keyword evidence="1" id="KW-0812">Transmembrane</keyword>
<name>A0A366FM99_9HYPH</name>
<evidence type="ECO:0000313" key="2">
    <source>
        <dbReference type="EMBL" id="RBP15737.1"/>
    </source>
</evidence>
<keyword evidence="3" id="KW-1185">Reference proteome</keyword>
<keyword evidence="1" id="KW-0472">Membrane</keyword>
<feature type="transmembrane region" description="Helical" evidence="1">
    <location>
        <begin position="12"/>
        <end position="33"/>
    </location>
</feature>
<gene>
    <name evidence="2" type="ORF">DFR50_1076</name>
</gene>
<feature type="transmembrane region" description="Helical" evidence="1">
    <location>
        <begin position="95"/>
        <end position="115"/>
    </location>
</feature>
<keyword evidence="1" id="KW-1133">Transmembrane helix</keyword>
<reference evidence="2 3" key="1">
    <citation type="submission" date="2018-06" db="EMBL/GenBank/DDBJ databases">
        <title>Genomic Encyclopedia of Type Strains, Phase IV (KMG-IV): sequencing the most valuable type-strain genomes for metagenomic binning, comparative biology and taxonomic classification.</title>
        <authorList>
            <person name="Goeker M."/>
        </authorList>
    </citation>
    <scope>NUCLEOTIDE SEQUENCE [LARGE SCALE GENOMIC DNA]</scope>
    <source>
        <strain evidence="2 3">DSM 24875</strain>
    </source>
</reference>
<comment type="caution">
    <text evidence="2">The sequence shown here is derived from an EMBL/GenBank/DDBJ whole genome shotgun (WGS) entry which is preliminary data.</text>
</comment>
<proteinExistence type="predicted"/>
<evidence type="ECO:0000313" key="3">
    <source>
        <dbReference type="Proteomes" id="UP000253529"/>
    </source>
</evidence>
<organism evidence="2 3">
    <name type="scientific">Roseiarcus fermentans</name>
    <dbReference type="NCBI Taxonomy" id="1473586"/>
    <lineage>
        <taxon>Bacteria</taxon>
        <taxon>Pseudomonadati</taxon>
        <taxon>Pseudomonadota</taxon>
        <taxon>Alphaproteobacteria</taxon>
        <taxon>Hyphomicrobiales</taxon>
        <taxon>Roseiarcaceae</taxon>
        <taxon>Roseiarcus</taxon>
    </lineage>
</organism>
<protein>
    <submittedName>
        <fullName evidence="2">Uncharacterized protein</fullName>
    </submittedName>
</protein>